<feature type="domain" description="FAD dependent oxidoreductase" evidence="1">
    <location>
        <begin position="1"/>
        <end position="339"/>
    </location>
</feature>
<dbReference type="InterPro" id="IPR036188">
    <property type="entry name" value="FAD/NAD-bd_sf"/>
</dbReference>
<sequence>LYLAKGGLNVVLLEANKLASGASGVNGGQVSGGMRRDQFYIEKALGKDYARALWDIGEKAKYHARDLMDEYQIQCDYKKGIAHPNHKQKFCEDSRRYVEHLNQNYDYHDIEYLSDDEMKEITGSETYFGGSYDKGEAHCHPLNYALGIAEAALSANAQIYENSAVTSYKVADNDVKVKTQNGSVKAKRLVLACNGYLENLEKRLTSKILSMNNYIIATEPLDSATVAKINPRDIAFADSRFVINYFRLSADKRLLFGGGENYSQNLSDNIAPIVTRPMEKIYPFLKGVKIDYAWGGKLAITMNRLPFFKTLNNEKIISAQGYSGQGVALASFSGKLIADKINGNGEIFDTIAKIPNPSFPGGKLFRSPSMKLGMLYYSLLDRL</sequence>
<feature type="non-terminal residue" evidence="2">
    <location>
        <position position="1"/>
    </location>
</feature>
<dbReference type="Pfam" id="PF01266">
    <property type="entry name" value="DAO"/>
    <property type="match status" value="1"/>
</dbReference>
<dbReference type="InterPro" id="IPR006076">
    <property type="entry name" value="FAD-dep_OxRdtase"/>
</dbReference>
<dbReference type="SUPFAM" id="SSF51905">
    <property type="entry name" value="FAD/NAD(P)-binding domain"/>
    <property type="match status" value="1"/>
</dbReference>
<dbReference type="Gene3D" id="3.50.50.60">
    <property type="entry name" value="FAD/NAD(P)-binding domain"/>
    <property type="match status" value="1"/>
</dbReference>
<organism evidence="2">
    <name type="scientific">marine metagenome</name>
    <dbReference type="NCBI Taxonomy" id="408172"/>
    <lineage>
        <taxon>unclassified sequences</taxon>
        <taxon>metagenomes</taxon>
        <taxon>ecological metagenomes</taxon>
    </lineage>
</organism>
<proteinExistence type="predicted"/>
<dbReference type="EMBL" id="UINC01004870">
    <property type="protein sequence ID" value="SVA17447.1"/>
    <property type="molecule type" value="Genomic_DNA"/>
</dbReference>
<accession>A0A381TRC2</accession>
<gene>
    <name evidence="2" type="ORF">METZ01_LOCUS70301</name>
</gene>
<reference evidence="2" key="1">
    <citation type="submission" date="2018-05" db="EMBL/GenBank/DDBJ databases">
        <authorList>
            <person name="Lanie J.A."/>
            <person name="Ng W.-L."/>
            <person name="Kazmierczak K.M."/>
            <person name="Andrzejewski T.M."/>
            <person name="Davidsen T.M."/>
            <person name="Wayne K.J."/>
            <person name="Tettelin H."/>
            <person name="Glass J.I."/>
            <person name="Rusch D."/>
            <person name="Podicherti R."/>
            <person name="Tsui H.-C.T."/>
            <person name="Winkler M.E."/>
        </authorList>
    </citation>
    <scope>NUCLEOTIDE SEQUENCE</scope>
</reference>
<dbReference type="GO" id="GO:0005737">
    <property type="term" value="C:cytoplasm"/>
    <property type="evidence" value="ECO:0007669"/>
    <property type="project" value="TreeGrafter"/>
</dbReference>
<dbReference type="PANTHER" id="PTHR13847">
    <property type="entry name" value="SARCOSINE DEHYDROGENASE-RELATED"/>
    <property type="match status" value="1"/>
</dbReference>
<dbReference type="PANTHER" id="PTHR13847:SF281">
    <property type="entry name" value="FAD DEPENDENT OXIDOREDUCTASE DOMAIN-CONTAINING PROTEIN"/>
    <property type="match status" value="1"/>
</dbReference>
<name>A0A381TRC2_9ZZZZ</name>
<dbReference type="AlphaFoldDB" id="A0A381TRC2"/>
<evidence type="ECO:0000259" key="1">
    <source>
        <dbReference type="Pfam" id="PF01266"/>
    </source>
</evidence>
<evidence type="ECO:0000313" key="2">
    <source>
        <dbReference type="EMBL" id="SVA17447.1"/>
    </source>
</evidence>
<dbReference type="Gene3D" id="3.30.9.10">
    <property type="entry name" value="D-Amino Acid Oxidase, subunit A, domain 2"/>
    <property type="match status" value="1"/>
</dbReference>
<protein>
    <recommendedName>
        <fullName evidence="1">FAD dependent oxidoreductase domain-containing protein</fullName>
    </recommendedName>
</protein>